<dbReference type="PANTHER" id="PTHR43523:SF2">
    <property type="entry name" value="GLUCOSE-1-PHOSPHATE ADENYLYLTRANSFERASE"/>
    <property type="match status" value="1"/>
</dbReference>
<gene>
    <name evidence="7" type="ORF">ACFPGP_12740</name>
</gene>
<keyword evidence="8" id="KW-1185">Reference proteome</keyword>
<proteinExistence type="inferred from homology"/>
<dbReference type="RefSeq" id="WP_378590660.1">
    <property type="nucleotide sequence ID" value="NZ_JBHSKD010000012.1"/>
</dbReference>
<feature type="domain" description="Nucleotidyl transferase" evidence="5">
    <location>
        <begin position="8"/>
        <end position="273"/>
    </location>
</feature>
<dbReference type="InterPro" id="IPR056818">
    <property type="entry name" value="GlmU/GlgC-like_hexapep"/>
</dbReference>
<evidence type="ECO:0000256" key="4">
    <source>
        <dbReference type="ARBA" id="ARBA00023056"/>
    </source>
</evidence>
<evidence type="ECO:0000259" key="5">
    <source>
        <dbReference type="Pfam" id="PF00483"/>
    </source>
</evidence>
<evidence type="ECO:0000313" key="7">
    <source>
        <dbReference type="EMBL" id="MFC5177546.1"/>
    </source>
</evidence>
<dbReference type="InterPro" id="IPR005835">
    <property type="entry name" value="NTP_transferase_dom"/>
</dbReference>
<keyword evidence="2" id="KW-0808">Transferase</keyword>
<comment type="caution">
    <text evidence="7">The sequence shown here is derived from an EMBL/GenBank/DDBJ whole genome shotgun (WGS) entry which is preliminary data.</text>
</comment>
<protein>
    <submittedName>
        <fullName evidence="7">Glucose-1-phosphate adenylyltransferase family protein</fullName>
    </submittedName>
</protein>
<dbReference type="InterPro" id="IPR029044">
    <property type="entry name" value="Nucleotide-diphossugar_trans"/>
</dbReference>
<keyword evidence="4" id="KW-0320">Glycogen biosynthesis</keyword>
<evidence type="ECO:0000256" key="2">
    <source>
        <dbReference type="ARBA" id="ARBA00022679"/>
    </source>
</evidence>
<dbReference type="PANTHER" id="PTHR43523">
    <property type="entry name" value="GLUCOSE-1-PHOSPHATE ADENYLYLTRANSFERASE-RELATED"/>
    <property type="match status" value="1"/>
</dbReference>
<name>A0ABW0BJN5_9ACTN</name>
<evidence type="ECO:0000256" key="3">
    <source>
        <dbReference type="ARBA" id="ARBA00022695"/>
    </source>
</evidence>
<dbReference type="SUPFAM" id="SSF53448">
    <property type="entry name" value="Nucleotide-diphospho-sugar transferases"/>
    <property type="match status" value="1"/>
</dbReference>
<sequence length="412" mass="43526">MSRSRVLAIVQAGGAGGRMDVLTRETAKPALPFAGVFQLVDLPLSNLTHSGIDDVWLSVSYLGSSLEQQVSNGRPWDLDRTSGGLRLLMPQEGSGSTDEEGFAKGNADELYRLRDQLRAADPELVVVLSADHVYRFDFTEALDTHRARGADCTVVTTQVPIEDAGDHAVVEVADDGRVTDFWYKPQDPPGPTVATEIFVYDPAVLVETLEELHRELAADPETPDEPGDSGLGDFGDHLLPRLVERGHVVAHALPGYWRDLGEPMKYVAAHRDVLLDDVGVLGQPGWPILTRQPQRTPARLLDGSALVDSLVSAGCTVAGRVERSVLGPGVVVEAGAVVRDSVVFAETTVHAGAAVDWAVLDEGCSVEAGAVVGAAADDVSDDDGLVLAGRGSRVTAGARVPAGARLEPGSTA</sequence>
<dbReference type="Pfam" id="PF00483">
    <property type="entry name" value="NTP_transferase"/>
    <property type="match status" value="1"/>
</dbReference>
<accession>A0ABW0BJN5</accession>
<feature type="domain" description="Glucose-1-phosphate adenylyltransferase/Bifunctional protein GlmU-like C-terminal hexapeptide" evidence="6">
    <location>
        <begin position="305"/>
        <end position="376"/>
    </location>
</feature>
<dbReference type="Pfam" id="PF24894">
    <property type="entry name" value="Hexapep_GlmU"/>
    <property type="match status" value="1"/>
</dbReference>
<dbReference type="GO" id="GO:0016779">
    <property type="term" value="F:nucleotidyltransferase activity"/>
    <property type="evidence" value="ECO:0007669"/>
    <property type="project" value="UniProtKB-KW"/>
</dbReference>
<reference evidence="8" key="1">
    <citation type="journal article" date="2019" name="Int. J. Syst. Evol. Microbiol.">
        <title>The Global Catalogue of Microorganisms (GCM) 10K type strain sequencing project: providing services to taxonomists for standard genome sequencing and annotation.</title>
        <authorList>
            <consortium name="The Broad Institute Genomics Platform"/>
            <consortium name="The Broad Institute Genome Sequencing Center for Infectious Disease"/>
            <person name="Wu L."/>
            <person name="Ma J."/>
        </authorList>
    </citation>
    <scope>NUCLEOTIDE SEQUENCE [LARGE SCALE GENOMIC DNA]</scope>
    <source>
        <strain evidence="8">DFY41</strain>
    </source>
</reference>
<dbReference type="InterPro" id="IPR011004">
    <property type="entry name" value="Trimer_LpxA-like_sf"/>
</dbReference>
<dbReference type="EMBL" id="JBHSKD010000012">
    <property type="protein sequence ID" value="MFC5177546.1"/>
    <property type="molecule type" value="Genomic_DNA"/>
</dbReference>
<dbReference type="Proteomes" id="UP001596087">
    <property type="component" value="Unassembled WGS sequence"/>
</dbReference>
<dbReference type="InterPro" id="IPR011831">
    <property type="entry name" value="ADP-Glc_PPase"/>
</dbReference>
<organism evidence="7 8">
    <name type="scientific">Nocardioides taihuensis</name>
    <dbReference type="NCBI Taxonomy" id="1835606"/>
    <lineage>
        <taxon>Bacteria</taxon>
        <taxon>Bacillati</taxon>
        <taxon>Actinomycetota</taxon>
        <taxon>Actinomycetes</taxon>
        <taxon>Propionibacteriales</taxon>
        <taxon>Nocardioidaceae</taxon>
        <taxon>Nocardioides</taxon>
    </lineage>
</organism>
<dbReference type="Gene3D" id="2.160.10.10">
    <property type="entry name" value="Hexapeptide repeat proteins"/>
    <property type="match status" value="1"/>
</dbReference>
<evidence type="ECO:0000256" key="1">
    <source>
        <dbReference type="ARBA" id="ARBA00010443"/>
    </source>
</evidence>
<dbReference type="Gene3D" id="3.90.550.10">
    <property type="entry name" value="Spore Coat Polysaccharide Biosynthesis Protein SpsA, Chain A"/>
    <property type="match status" value="1"/>
</dbReference>
<keyword evidence="3 7" id="KW-0548">Nucleotidyltransferase</keyword>
<comment type="similarity">
    <text evidence="1">Belongs to the bacterial/plant glucose-1-phosphate adenylyltransferase family.</text>
</comment>
<evidence type="ECO:0000313" key="8">
    <source>
        <dbReference type="Proteomes" id="UP001596087"/>
    </source>
</evidence>
<evidence type="ECO:0000259" key="6">
    <source>
        <dbReference type="Pfam" id="PF24894"/>
    </source>
</evidence>
<dbReference type="SUPFAM" id="SSF51161">
    <property type="entry name" value="Trimeric LpxA-like enzymes"/>
    <property type="match status" value="1"/>
</dbReference>